<evidence type="ECO:0000313" key="2">
    <source>
        <dbReference type="EMBL" id="MBK0417426.1"/>
    </source>
</evidence>
<comment type="caution">
    <text evidence="2">The sequence shown here is derived from an EMBL/GenBank/DDBJ whole genome shotgun (WGS) entry which is preliminary data.</text>
</comment>
<feature type="region of interest" description="Disordered" evidence="1">
    <location>
        <begin position="76"/>
        <end position="102"/>
    </location>
</feature>
<name>A0A934UTJ4_9MICO</name>
<dbReference type="Proteomes" id="UP000608530">
    <property type="component" value="Unassembled WGS sequence"/>
</dbReference>
<dbReference type="RefSeq" id="WP_200112511.1">
    <property type="nucleotide sequence ID" value="NZ_JAEHOH010000001.1"/>
</dbReference>
<keyword evidence="3" id="KW-1185">Reference proteome</keyword>
<evidence type="ECO:0000313" key="3">
    <source>
        <dbReference type="Proteomes" id="UP000608530"/>
    </source>
</evidence>
<evidence type="ECO:0000256" key="1">
    <source>
        <dbReference type="SAM" id="MobiDB-lite"/>
    </source>
</evidence>
<protein>
    <submittedName>
        <fullName evidence="2">Uncharacterized protein</fullName>
    </submittedName>
</protein>
<proteinExistence type="predicted"/>
<sequence length="102" mass="10856">MIDYPRYVRVVLDLEVEVVDPVAAMEYTFDFIATEDGPAELDSTPEEHISQLLSRLLVKSMFAASDSTGVLPAHVSVRPAGGSGDGAGSDGAADPCPQMWES</sequence>
<dbReference type="EMBL" id="JAEHOH010000001">
    <property type="protein sequence ID" value="MBK0417426.1"/>
    <property type="molecule type" value="Genomic_DNA"/>
</dbReference>
<reference evidence="2" key="1">
    <citation type="submission" date="2020-12" db="EMBL/GenBank/DDBJ databases">
        <title>Leucobacter sp. CAS1, isolated from Chromium sludge.</title>
        <authorList>
            <person name="Xu Z."/>
        </authorList>
    </citation>
    <scope>NUCLEOTIDE SEQUENCE</scope>
    <source>
        <strain evidence="2">CSA1</strain>
    </source>
</reference>
<organism evidence="2 3">
    <name type="scientific">Leucobacter chromiisoli</name>
    <dbReference type="NCBI Taxonomy" id="2796471"/>
    <lineage>
        <taxon>Bacteria</taxon>
        <taxon>Bacillati</taxon>
        <taxon>Actinomycetota</taxon>
        <taxon>Actinomycetes</taxon>
        <taxon>Micrococcales</taxon>
        <taxon>Microbacteriaceae</taxon>
        <taxon>Leucobacter</taxon>
    </lineage>
</organism>
<accession>A0A934UTJ4</accession>
<dbReference type="AlphaFoldDB" id="A0A934UTJ4"/>
<gene>
    <name evidence="2" type="ORF">JD276_00030</name>
</gene>